<dbReference type="Pfam" id="PF04463">
    <property type="entry name" value="2-thiour_desulf"/>
    <property type="match status" value="1"/>
</dbReference>
<organism evidence="1">
    <name type="scientific">marine metagenome</name>
    <dbReference type="NCBI Taxonomy" id="408172"/>
    <lineage>
        <taxon>unclassified sequences</taxon>
        <taxon>metagenomes</taxon>
        <taxon>ecological metagenomes</taxon>
    </lineage>
</organism>
<dbReference type="EMBL" id="UINC01002829">
    <property type="protein sequence ID" value="SVA00718.1"/>
    <property type="molecule type" value="Genomic_DNA"/>
</dbReference>
<dbReference type="AlphaFoldDB" id="A0A381SBN2"/>
<gene>
    <name evidence="1" type="ORF">METZ01_LOCUS53572</name>
</gene>
<name>A0A381SBN2_9ZZZZ</name>
<proteinExistence type="predicted"/>
<evidence type="ECO:0000313" key="1">
    <source>
        <dbReference type="EMBL" id="SVA00718.1"/>
    </source>
</evidence>
<dbReference type="InterPro" id="IPR007553">
    <property type="entry name" value="2-thiour_desulf"/>
</dbReference>
<dbReference type="PANTHER" id="PTHR30087:SF1">
    <property type="entry name" value="HYPOTHETICAL CYTOSOLIC PROTEIN"/>
    <property type="match status" value="1"/>
</dbReference>
<protein>
    <submittedName>
        <fullName evidence="1">Uncharacterized protein</fullName>
    </submittedName>
</protein>
<reference evidence="1" key="1">
    <citation type="submission" date="2018-05" db="EMBL/GenBank/DDBJ databases">
        <authorList>
            <person name="Lanie J.A."/>
            <person name="Ng W.-L."/>
            <person name="Kazmierczak K.M."/>
            <person name="Andrzejewski T.M."/>
            <person name="Davidsen T.M."/>
            <person name="Wayne K.J."/>
            <person name="Tettelin H."/>
            <person name="Glass J.I."/>
            <person name="Rusch D."/>
            <person name="Podicherti R."/>
            <person name="Tsui H.-C.T."/>
            <person name="Winkler M.E."/>
        </authorList>
    </citation>
    <scope>NUCLEOTIDE SEQUENCE</scope>
</reference>
<dbReference type="PANTHER" id="PTHR30087">
    <property type="entry name" value="INNER MEMBRANE PROTEIN"/>
    <property type="match status" value="1"/>
</dbReference>
<sequence length="158" mass="17029">MKKKVLISACLLGKNCRYNGGHSKLTELEEIDVEWIPVCPEESGGLGTPRPSAEMQENAETILNGKGKIITNKGKNVTAEFIQGAEKSLQLGLEAEVKIAVLKSKSPSCGIGKIYDGSFTKTLKTGNGIFAHLCHENDIACISSDNINQIKKTLAKLK</sequence>
<accession>A0A381SBN2</accession>